<name>A0A0S7YDK4_UNCT6</name>
<dbReference type="Proteomes" id="UP000051012">
    <property type="component" value="Unassembled WGS sequence"/>
</dbReference>
<sequence length="187" mass="20650">MKKYLIVMVTLVSIVLADNLLTNGDFEQELDVGWQQTTLGIPFIIDRATYYDGDQNYEALVLKSSSNGFASLHQLVALPSTDINFSCNAKLHAYDNTTGDWAGAAVIVSYMNASNTILGETRICYFSDADCPWTDSPTLHLIIAADDNWNNYSFNITDELTNLSGVNPLEVSKLQIALFDTSKWCSG</sequence>
<proteinExistence type="predicted"/>
<evidence type="ECO:0008006" key="4">
    <source>
        <dbReference type="Google" id="ProtNLM"/>
    </source>
</evidence>
<evidence type="ECO:0000313" key="3">
    <source>
        <dbReference type="Proteomes" id="UP000051012"/>
    </source>
</evidence>
<reference evidence="2 3" key="1">
    <citation type="journal article" date="2015" name="Microbiome">
        <title>Genomic resolution of linkages in carbon, nitrogen, and sulfur cycling among widespread estuary sediment bacteria.</title>
        <authorList>
            <person name="Baker B.J."/>
            <person name="Lazar C.S."/>
            <person name="Teske A.P."/>
            <person name="Dick G.J."/>
        </authorList>
    </citation>
    <scope>NUCLEOTIDE SEQUENCE [LARGE SCALE GENOMIC DNA]</scope>
    <source>
        <strain evidence="2">DG_78</strain>
    </source>
</reference>
<feature type="chain" id="PRO_5006640599" description="Cleaved adhesin domain-containing protein" evidence="1">
    <location>
        <begin position="18"/>
        <end position="187"/>
    </location>
</feature>
<comment type="caution">
    <text evidence="2">The sequence shown here is derived from an EMBL/GenBank/DDBJ whole genome shotgun (WGS) entry which is preliminary data.</text>
</comment>
<dbReference type="EMBL" id="LJNI01000052">
    <property type="protein sequence ID" value="KPJ72849.1"/>
    <property type="molecule type" value="Genomic_DNA"/>
</dbReference>
<dbReference type="Gene3D" id="2.60.120.260">
    <property type="entry name" value="Galactose-binding domain-like"/>
    <property type="match status" value="1"/>
</dbReference>
<organism evidence="2 3">
    <name type="scientific">candidate division TA06 bacterium DG_78</name>
    <dbReference type="NCBI Taxonomy" id="1703772"/>
    <lineage>
        <taxon>Bacteria</taxon>
        <taxon>Bacteria division TA06</taxon>
    </lineage>
</organism>
<evidence type="ECO:0000313" key="2">
    <source>
        <dbReference type="EMBL" id="KPJ72849.1"/>
    </source>
</evidence>
<accession>A0A0S7YDK4</accession>
<dbReference type="AlphaFoldDB" id="A0A0S7YDK4"/>
<evidence type="ECO:0000256" key="1">
    <source>
        <dbReference type="SAM" id="SignalP"/>
    </source>
</evidence>
<protein>
    <recommendedName>
        <fullName evidence="4">Cleaved adhesin domain-containing protein</fullName>
    </recommendedName>
</protein>
<gene>
    <name evidence="2" type="ORF">AMJ52_04940</name>
</gene>
<feature type="signal peptide" evidence="1">
    <location>
        <begin position="1"/>
        <end position="17"/>
    </location>
</feature>
<keyword evidence="1" id="KW-0732">Signal</keyword>